<protein>
    <submittedName>
        <fullName evidence="1">Uncharacterized protein</fullName>
    </submittedName>
</protein>
<dbReference type="EMBL" id="JABSTQ010009034">
    <property type="protein sequence ID" value="KAG0433733.1"/>
    <property type="molecule type" value="Genomic_DNA"/>
</dbReference>
<dbReference type="Proteomes" id="UP000805193">
    <property type="component" value="Unassembled WGS sequence"/>
</dbReference>
<organism evidence="1 2">
    <name type="scientific">Ixodes persulcatus</name>
    <name type="common">Taiga tick</name>
    <dbReference type="NCBI Taxonomy" id="34615"/>
    <lineage>
        <taxon>Eukaryota</taxon>
        <taxon>Metazoa</taxon>
        <taxon>Ecdysozoa</taxon>
        <taxon>Arthropoda</taxon>
        <taxon>Chelicerata</taxon>
        <taxon>Arachnida</taxon>
        <taxon>Acari</taxon>
        <taxon>Parasitiformes</taxon>
        <taxon>Ixodida</taxon>
        <taxon>Ixodoidea</taxon>
        <taxon>Ixodidae</taxon>
        <taxon>Ixodinae</taxon>
        <taxon>Ixodes</taxon>
    </lineage>
</organism>
<sequence>MDTSQVSEIRIDMLHYSESTGLVPYPDTPAGKCGESSDEDSSSSSESDDKEWRLQYTRTDSGGHETAAGRCTHDCRRRPRPSWFPRRRSSGVGGRPQPARRARATTAAARAVHQQRMWVEQPNAGRNRTGLAAYPRSPAGPTRSEGAFLRPSLLPVRPATKIRAAKERAAANAPRARNAADEKPEMAADVSADMKGGHSRKCQPPRKPPNATAAKATSRQEGRGSRDDGKEGVHRRHHPATRCCSPVSTSSGGLDLDVTLYKGAKSGGSAIRL</sequence>
<comment type="caution">
    <text evidence="1">The sequence shown here is derived from an EMBL/GenBank/DDBJ whole genome shotgun (WGS) entry which is preliminary data.</text>
</comment>
<evidence type="ECO:0000313" key="2">
    <source>
        <dbReference type="Proteomes" id="UP000805193"/>
    </source>
</evidence>
<accession>A0AC60QHW1</accession>
<evidence type="ECO:0000313" key="1">
    <source>
        <dbReference type="EMBL" id="KAG0433733.1"/>
    </source>
</evidence>
<reference evidence="1 2" key="1">
    <citation type="journal article" date="2020" name="Cell">
        <title>Large-Scale Comparative Analyses of Tick Genomes Elucidate Their Genetic Diversity and Vector Capacities.</title>
        <authorList>
            <consortium name="Tick Genome and Microbiome Consortium (TIGMIC)"/>
            <person name="Jia N."/>
            <person name="Wang J."/>
            <person name="Shi W."/>
            <person name="Du L."/>
            <person name="Sun Y."/>
            <person name="Zhan W."/>
            <person name="Jiang J.F."/>
            <person name="Wang Q."/>
            <person name="Zhang B."/>
            <person name="Ji P."/>
            <person name="Bell-Sakyi L."/>
            <person name="Cui X.M."/>
            <person name="Yuan T.T."/>
            <person name="Jiang B.G."/>
            <person name="Yang W.F."/>
            <person name="Lam T.T."/>
            <person name="Chang Q.C."/>
            <person name="Ding S.J."/>
            <person name="Wang X.J."/>
            <person name="Zhu J.G."/>
            <person name="Ruan X.D."/>
            <person name="Zhao L."/>
            <person name="Wei J.T."/>
            <person name="Ye R.Z."/>
            <person name="Que T.C."/>
            <person name="Du C.H."/>
            <person name="Zhou Y.H."/>
            <person name="Cheng J.X."/>
            <person name="Dai P.F."/>
            <person name="Guo W.B."/>
            <person name="Han X.H."/>
            <person name="Huang E.J."/>
            <person name="Li L.F."/>
            <person name="Wei W."/>
            <person name="Gao Y.C."/>
            <person name="Liu J.Z."/>
            <person name="Shao H.Z."/>
            <person name="Wang X."/>
            <person name="Wang C.C."/>
            <person name="Yang T.C."/>
            <person name="Huo Q.B."/>
            <person name="Li W."/>
            <person name="Chen H.Y."/>
            <person name="Chen S.E."/>
            <person name="Zhou L.G."/>
            <person name="Ni X.B."/>
            <person name="Tian J.H."/>
            <person name="Sheng Y."/>
            <person name="Liu T."/>
            <person name="Pan Y.S."/>
            <person name="Xia L.Y."/>
            <person name="Li J."/>
            <person name="Zhao F."/>
            <person name="Cao W.C."/>
        </authorList>
    </citation>
    <scope>NUCLEOTIDE SEQUENCE [LARGE SCALE GENOMIC DNA]</scope>
    <source>
        <strain evidence="1">Iper-2018</strain>
    </source>
</reference>
<gene>
    <name evidence="1" type="ORF">HPB47_019635</name>
</gene>
<proteinExistence type="predicted"/>
<keyword evidence="2" id="KW-1185">Reference proteome</keyword>
<name>A0AC60QHW1_IXOPE</name>